<keyword evidence="4" id="KW-1185">Reference proteome</keyword>
<dbReference type="Pfam" id="PF13439">
    <property type="entry name" value="Glyco_transf_4"/>
    <property type="match status" value="1"/>
</dbReference>
<evidence type="ECO:0000313" key="4">
    <source>
        <dbReference type="Proteomes" id="UP000317429"/>
    </source>
</evidence>
<name>A0A518D7I9_9BACT</name>
<gene>
    <name evidence="3" type="primary">pimB_2</name>
    <name evidence="3" type="ORF">Pla175_08020</name>
</gene>
<feature type="domain" description="Glycosyltransferase subfamily 4-like N-terminal" evidence="2">
    <location>
        <begin position="12"/>
        <end position="167"/>
    </location>
</feature>
<dbReference type="SUPFAM" id="SSF53756">
    <property type="entry name" value="UDP-Glycosyltransferase/glycogen phosphorylase"/>
    <property type="match status" value="1"/>
</dbReference>
<dbReference type="Pfam" id="PF00534">
    <property type="entry name" value="Glycos_transf_1"/>
    <property type="match status" value="1"/>
</dbReference>
<organism evidence="3 4">
    <name type="scientific">Pirellulimonas nuda</name>
    <dbReference type="NCBI Taxonomy" id="2528009"/>
    <lineage>
        <taxon>Bacteria</taxon>
        <taxon>Pseudomonadati</taxon>
        <taxon>Planctomycetota</taxon>
        <taxon>Planctomycetia</taxon>
        <taxon>Pirellulales</taxon>
        <taxon>Lacipirellulaceae</taxon>
        <taxon>Pirellulimonas</taxon>
    </lineage>
</organism>
<dbReference type="PANTHER" id="PTHR12526:SF630">
    <property type="entry name" value="GLYCOSYLTRANSFERASE"/>
    <property type="match status" value="1"/>
</dbReference>
<dbReference type="PANTHER" id="PTHR12526">
    <property type="entry name" value="GLYCOSYLTRANSFERASE"/>
    <property type="match status" value="1"/>
</dbReference>
<sequence>MRVAFIQTTMIVGGAETLLVNLIRRLDRTRFQPELVCLKDRGPLGDLLADEVPVHANLLSGKHDLRVLPRLARLLRKRKIDAVVTVGAGDKMFWGRLAAKRAGVPVIAAALHSTGWPDVVGRLNRMLTPWTDAFIGCAPSHGRFLVEQERFPAAKVFVIPNGVDTQRFAPPVDRAAIRAELGLHPTAPVVGILAALRPEKNHEMFLHVAALVRRQLRDARFLVIGDGPRRAELEALAQELGLADYVCFLGNRDDVPRVIGATDVMTLTSRIEASPVSILEAMAVGRPVVATRVGSVAETVTEGQTGCLVDSDDQAAMVDRVAELLCDPLRAEAYGRAGRTWVVQQRSLSVMVEGYEELLEDLYQRKSSRRPMRQPAGAPGDLATLDLRAPALLVHPAES</sequence>
<evidence type="ECO:0000313" key="3">
    <source>
        <dbReference type="EMBL" id="QDU87440.1"/>
    </source>
</evidence>
<keyword evidence="3" id="KW-0328">Glycosyltransferase</keyword>
<dbReference type="Proteomes" id="UP000317429">
    <property type="component" value="Chromosome"/>
</dbReference>
<proteinExistence type="predicted"/>
<dbReference type="RefSeq" id="WP_145281403.1">
    <property type="nucleotide sequence ID" value="NZ_CP036291.1"/>
</dbReference>
<dbReference type="InterPro" id="IPR028098">
    <property type="entry name" value="Glyco_trans_4-like_N"/>
</dbReference>
<dbReference type="OrthoDB" id="9775208at2"/>
<dbReference type="InterPro" id="IPR001296">
    <property type="entry name" value="Glyco_trans_1"/>
</dbReference>
<keyword evidence="3" id="KW-0808">Transferase</keyword>
<dbReference type="Gene3D" id="3.40.50.2000">
    <property type="entry name" value="Glycogen Phosphorylase B"/>
    <property type="match status" value="2"/>
</dbReference>
<evidence type="ECO:0000259" key="2">
    <source>
        <dbReference type="Pfam" id="PF13439"/>
    </source>
</evidence>
<reference evidence="3 4" key="1">
    <citation type="submission" date="2019-02" db="EMBL/GenBank/DDBJ databases">
        <title>Deep-cultivation of Planctomycetes and their phenomic and genomic characterization uncovers novel biology.</title>
        <authorList>
            <person name="Wiegand S."/>
            <person name="Jogler M."/>
            <person name="Boedeker C."/>
            <person name="Pinto D."/>
            <person name="Vollmers J."/>
            <person name="Rivas-Marin E."/>
            <person name="Kohn T."/>
            <person name="Peeters S.H."/>
            <person name="Heuer A."/>
            <person name="Rast P."/>
            <person name="Oberbeckmann S."/>
            <person name="Bunk B."/>
            <person name="Jeske O."/>
            <person name="Meyerdierks A."/>
            <person name="Storesund J.E."/>
            <person name="Kallscheuer N."/>
            <person name="Luecker S."/>
            <person name="Lage O.M."/>
            <person name="Pohl T."/>
            <person name="Merkel B.J."/>
            <person name="Hornburger P."/>
            <person name="Mueller R.-W."/>
            <person name="Bruemmer F."/>
            <person name="Labrenz M."/>
            <person name="Spormann A.M."/>
            <person name="Op den Camp H."/>
            <person name="Overmann J."/>
            <person name="Amann R."/>
            <person name="Jetten M.S.M."/>
            <person name="Mascher T."/>
            <person name="Medema M.H."/>
            <person name="Devos D.P."/>
            <person name="Kaster A.-K."/>
            <person name="Ovreas L."/>
            <person name="Rohde M."/>
            <person name="Galperin M.Y."/>
            <person name="Jogler C."/>
        </authorList>
    </citation>
    <scope>NUCLEOTIDE SEQUENCE [LARGE SCALE GENOMIC DNA]</scope>
    <source>
        <strain evidence="3 4">Pla175</strain>
    </source>
</reference>
<feature type="domain" description="Glycosyl transferase family 1" evidence="1">
    <location>
        <begin position="174"/>
        <end position="341"/>
    </location>
</feature>
<dbReference type="GO" id="GO:0016757">
    <property type="term" value="F:glycosyltransferase activity"/>
    <property type="evidence" value="ECO:0007669"/>
    <property type="project" value="UniProtKB-KW"/>
</dbReference>
<dbReference type="AlphaFoldDB" id="A0A518D7I9"/>
<evidence type="ECO:0000259" key="1">
    <source>
        <dbReference type="Pfam" id="PF00534"/>
    </source>
</evidence>
<accession>A0A518D7I9</accession>
<protein>
    <submittedName>
        <fullName evidence="3">GDP-mannose-dependent alpha-(1-6)-phosphatidylinositol monomannoside mannosyltransferase</fullName>
    </submittedName>
</protein>
<dbReference type="KEGG" id="pnd:Pla175_08020"/>
<dbReference type="EMBL" id="CP036291">
    <property type="protein sequence ID" value="QDU87440.1"/>
    <property type="molecule type" value="Genomic_DNA"/>
</dbReference>